<dbReference type="Gene3D" id="3.40.1190.20">
    <property type="match status" value="1"/>
</dbReference>
<keyword evidence="2" id="KW-0418">Kinase</keyword>
<dbReference type="Pfam" id="PF00294">
    <property type="entry name" value="PfkB"/>
    <property type="match status" value="1"/>
</dbReference>
<dbReference type="PANTHER" id="PTHR10584">
    <property type="entry name" value="SUGAR KINASE"/>
    <property type="match status" value="1"/>
</dbReference>
<dbReference type="SUPFAM" id="SSF47413">
    <property type="entry name" value="lambda repressor-like DNA-binding domains"/>
    <property type="match status" value="1"/>
</dbReference>
<feature type="domain" description="HTH lacI-type" evidence="3">
    <location>
        <begin position="10"/>
        <end position="64"/>
    </location>
</feature>
<dbReference type="InterPro" id="IPR002139">
    <property type="entry name" value="Ribo/fructo_kinase"/>
</dbReference>
<proteinExistence type="predicted"/>
<dbReference type="CDD" id="cd01392">
    <property type="entry name" value="HTH_LacI"/>
    <property type="match status" value="1"/>
</dbReference>
<dbReference type="InterPro" id="IPR000843">
    <property type="entry name" value="HTH_LacI"/>
</dbReference>
<dbReference type="PROSITE" id="PS50932">
    <property type="entry name" value="HTH_LACI_2"/>
    <property type="match status" value="1"/>
</dbReference>
<sequence>MSAANDHPRATIADVARVAGVAKGTVSNVLNGRAPVSDAMRERVEAAIQSLGYSPAETARSLTARKRTAFDSRRADPAVPRLTTVGYVSVDYVACLDRLPERDERLMSKEIVKAIGGPAANVAAVAAGLGGGWPVAASLITCIGCDGDSDWALAELASRRVELITPVERREGRLNRALVLVERDGRRTIINEPSSLAEVDLRRFLEATDPAGLTWCLHFEGYQVPPQIAAIPLARARGFKPTMQATGLPPQWLRAHSAQLFLEFDVVVLHRESLIHIEGCPADPGDAAAWLKERAEASERWPEAVIVTLGASGALLVARDGRIARADALPVPVQDTTGAGDAFVGTFLAFWLNHAPLDLALQYACAAGSLAVTRYAAQEIRPSAERLAEAIASQGAASAPRLVPA</sequence>
<dbReference type="PANTHER" id="PTHR10584:SF166">
    <property type="entry name" value="RIBOKINASE"/>
    <property type="match status" value="1"/>
</dbReference>
<dbReference type="OrthoDB" id="9775849at2"/>
<organism evidence="4 5">
    <name type="scientific">Salinarimonas soli</name>
    <dbReference type="NCBI Taxonomy" id="1638099"/>
    <lineage>
        <taxon>Bacteria</taxon>
        <taxon>Pseudomonadati</taxon>
        <taxon>Pseudomonadota</taxon>
        <taxon>Alphaproteobacteria</taxon>
        <taxon>Hyphomicrobiales</taxon>
        <taxon>Salinarimonadaceae</taxon>
        <taxon>Salinarimonas</taxon>
    </lineage>
</organism>
<keyword evidence="5" id="KW-1185">Reference proteome</keyword>
<dbReference type="GO" id="GO:0006796">
    <property type="term" value="P:phosphate-containing compound metabolic process"/>
    <property type="evidence" value="ECO:0007669"/>
    <property type="project" value="UniProtKB-ARBA"/>
</dbReference>
<dbReference type="EMBL" id="VUOA01000031">
    <property type="protein sequence ID" value="KAA2235916.1"/>
    <property type="molecule type" value="Genomic_DNA"/>
</dbReference>
<dbReference type="SMART" id="SM00354">
    <property type="entry name" value="HTH_LACI"/>
    <property type="match status" value="1"/>
</dbReference>
<accession>A0A5B2VAV3</accession>
<protein>
    <submittedName>
        <fullName evidence="4">LacI family DNA-binding transcriptional regulator</fullName>
    </submittedName>
</protein>
<keyword evidence="1" id="KW-0808">Transferase</keyword>
<evidence type="ECO:0000313" key="4">
    <source>
        <dbReference type="EMBL" id="KAA2235916.1"/>
    </source>
</evidence>
<dbReference type="Gene3D" id="1.10.260.40">
    <property type="entry name" value="lambda repressor-like DNA-binding domains"/>
    <property type="match status" value="1"/>
</dbReference>
<reference evidence="4 5" key="1">
    <citation type="submission" date="2019-09" db="EMBL/GenBank/DDBJ databases">
        <title>Salinarimonas rosea gen. nov., sp. nov., a new member of the a-2 subgroup of the Proteobacteria.</title>
        <authorList>
            <person name="Liu J."/>
        </authorList>
    </citation>
    <scope>NUCLEOTIDE SEQUENCE [LARGE SCALE GENOMIC DNA]</scope>
    <source>
        <strain evidence="4 5">BN140002</strain>
    </source>
</reference>
<comment type="caution">
    <text evidence="4">The sequence shown here is derived from an EMBL/GenBank/DDBJ whole genome shotgun (WGS) entry which is preliminary data.</text>
</comment>
<name>A0A5B2VAV3_9HYPH</name>
<evidence type="ECO:0000313" key="5">
    <source>
        <dbReference type="Proteomes" id="UP000323142"/>
    </source>
</evidence>
<dbReference type="InterPro" id="IPR011611">
    <property type="entry name" value="PfkB_dom"/>
</dbReference>
<dbReference type="GO" id="GO:0006355">
    <property type="term" value="P:regulation of DNA-templated transcription"/>
    <property type="evidence" value="ECO:0007669"/>
    <property type="project" value="InterPro"/>
</dbReference>
<dbReference type="GO" id="GO:0016301">
    <property type="term" value="F:kinase activity"/>
    <property type="evidence" value="ECO:0007669"/>
    <property type="project" value="UniProtKB-KW"/>
</dbReference>
<evidence type="ECO:0000256" key="1">
    <source>
        <dbReference type="ARBA" id="ARBA00022679"/>
    </source>
</evidence>
<evidence type="ECO:0000256" key="2">
    <source>
        <dbReference type="ARBA" id="ARBA00022777"/>
    </source>
</evidence>
<dbReference type="GO" id="GO:0003677">
    <property type="term" value="F:DNA binding"/>
    <property type="evidence" value="ECO:0007669"/>
    <property type="project" value="UniProtKB-KW"/>
</dbReference>
<dbReference type="AlphaFoldDB" id="A0A5B2VAV3"/>
<dbReference type="Proteomes" id="UP000323142">
    <property type="component" value="Unassembled WGS sequence"/>
</dbReference>
<dbReference type="InterPro" id="IPR029056">
    <property type="entry name" value="Ribokinase-like"/>
</dbReference>
<dbReference type="InterPro" id="IPR010982">
    <property type="entry name" value="Lambda_DNA-bd_dom_sf"/>
</dbReference>
<dbReference type="PRINTS" id="PR00990">
    <property type="entry name" value="RIBOKINASE"/>
</dbReference>
<keyword evidence="4" id="KW-0238">DNA-binding</keyword>
<dbReference type="SUPFAM" id="SSF53613">
    <property type="entry name" value="Ribokinase-like"/>
    <property type="match status" value="1"/>
</dbReference>
<dbReference type="Pfam" id="PF00356">
    <property type="entry name" value="LacI"/>
    <property type="match status" value="1"/>
</dbReference>
<gene>
    <name evidence="4" type="ORF">F0L46_17275</name>
</gene>
<reference evidence="4 5" key="2">
    <citation type="submission" date="2019-09" db="EMBL/GenBank/DDBJ databases">
        <authorList>
            <person name="Jin C."/>
        </authorList>
    </citation>
    <scope>NUCLEOTIDE SEQUENCE [LARGE SCALE GENOMIC DNA]</scope>
    <source>
        <strain evidence="4 5">BN140002</strain>
    </source>
</reference>
<evidence type="ECO:0000259" key="3">
    <source>
        <dbReference type="PROSITE" id="PS50932"/>
    </source>
</evidence>